<keyword evidence="2" id="KW-1003">Cell membrane</keyword>
<evidence type="ECO:0000256" key="4">
    <source>
        <dbReference type="ARBA" id="ARBA00022989"/>
    </source>
</evidence>
<dbReference type="PANTHER" id="PTHR33529">
    <property type="entry name" value="SLR0882 PROTEIN-RELATED"/>
    <property type="match status" value="1"/>
</dbReference>
<evidence type="ECO:0000256" key="5">
    <source>
        <dbReference type="ARBA" id="ARBA00023136"/>
    </source>
</evidence>
<evidence type="ECO:0000313" key="8">
    <source>
        <dbReference type="Proteomes" id="UP000075606"/>
    </source>
</evidence>
<dbReference type="Proteomes" id="UP000075606">
    <property type="component" value="Unassembled WGS sequence"/>
</dbReference>
<dbReference type="GO" id="GO:0043190">
    <property type="term" value="C:ATP-binding cassette (ABC) transporter complex"/>
    <property type="evidence" value="ECO:0007669"/>
    <property type="project" value="TreeGrafter"/>
</dbReference>
<evidence type="ECO:0000313" key="7">
    <source>
        <dbReference type="EMBL" id="KYG73790.1"/>
    </source>
</evidence>
<protein>
    <recommendedName>
        <fullName evidence="9">Permease</fullName>
    </recommendedName>
</protein>
<feature type="transmembrane region" description="Helical" evidence="6">
    <location>
        <begin position="93"/>
        <end position="116"/>
    </location>
</feature>
<keyword evidence="5 6" id="KW-0472">Membrane</keyword>
<feature type="transmembrane region" description="Helical" evidence="6">
    <location>
        <begin position="64"/>
        <end position="81"/>
    </location>
</feature>
<feature type="transmembrane region" description="Helical" evidence="6">
    <location>
        <begin position="12"/>
        <end position="32"/>
    </location>
</feature>
<dbReference type="RefSeq" id="WP_068222657.1">
    <property type="nucleotide sequence ID" value="NZ_LRPC01000028.1"/>
</dbReference>
<feature type="transmembrane region" description="Helical" evidence="6">
    <location>
        <begin position="533"/>
        <end position="555"/>
    </location>
</feature>
<dbReference type="GO" id="GO:0015920">
    <property type="term" value="P:lipopolysaccharide transport"/>
    <property type="evidence" value="ECO:0007669"/>
    <property type="project" value="TreeGrafter"/>
</dbReference>
<keyword evidence="3 6" id="KW-0812">Transmembrane</keyword>
<comment type="subcellular location">
    <subcellularLocation>
        <location evidence="1">Cell membrane</location>
        <topology evidence="1">Multi-pass membrane protein</topology>
    </subcellularLocation>
</comment>
<dbReference type="STRING" id="333140.AWW68_14030"/>
<comment type="caution">
    <text evidence="7">The sequence shown here is derived from an EMBL/GenBank/DDBJ whole genome shotgun (WGS) entry which is preliminary data.</text>
</comment>
<dbReference type="Pfam" id="PF03739">
    <property type="entry name" value="LptF_LptG"/>
    <property type="match status" value="1"/>
</dbReference>
<evidence type="ECO:0000256" key="6">
    <source>
        <dbReference type="SAM" id="Phobius"/>
    </source>
</evidence>
<reference evidence="7 8" key="1">
    <citation type="submission" date="2016-01" db="EMBL/GenBank/DDBJ databases">
        <title>Genome sequencing of Roseivirga spongicola UST030701-084.</title>
        <authorList>
            <person name="Selvaratnam C."/>
            <person name="Thevarajoo S."/>
            <person name="Goh K.M."/>
            <person name="Ee R."/>
            <person name="Chan K.-G."/>
            <person name="Chong C.S."/>
        </authorList>
    </citation>
    <scope>NUCLEOTIDE SEQUENCE [LARGE SCALE GENOMIC DNA]</scope>
    <source>
        <strain evidence="7 8">UST030701-084</strain>
    </source>
</reference>
<feature type="transmembrane region" description="Helical" evidence="6">
    <location>
        <begin position="504"/>
        <end position="521"/>
    </location>
</feature>
<dbReference type="PANTHER" id="PTHR33529:SF6">
    <property type="entry name" value="YJGP_YJGQ FAMILY PERMEASE"/>
    <property type="match status" value="1"/>
</dbReference>
<gene>
    <name evidence="7" type="ORF">AWW68_14030</name>
</gene>
<dbReference type="AlphaFoldDB" id="A0A150X509"/>
<name>A0A150X509_9BACT</name>
<proteinExistence type="predicted"/>
<dbReference type="InterPro" id="IPR005495">
    <property type="entry name" value="LptG/LptF_permease"/>
</dbReference>
<dbReference type="OrthoDB" id="1096108at2"/>
<evidence type="ECO:0008006" key="9">
    <source>
        <dbReference type="Google" id="ProtNLM"/>
    </source>
</evidence>
<evidence type="ECO:0000256" key="1">
    <source>
        <dbReference type="ARBA" id="ARBA00004651"/>
    </source>
</evidence>
<sequence length="592" mass="67681">MKKIDKLVFGSFIGPFLLTLVVVDFILLLVTLLKYFDEIMGKGLSVGLFAELITYFSISSSPDAFPLAVLMSSIMTFGNLGEHSELTAVKSSGISLVRALRPIFVFVLILTGITYYSNTILVPKTNLKTYSLLWDMRTKKPALDIKEGVFYEGIPGYSIKVNEKIGDEQLKDIIIYDHTKDRAQGNKKVILADSGRMYSFMNQRYLALELYDGTRYEEDMNDLREEKEIGGRFIRDKFSKSVIRFDLSSFDMGNTDEKLFKRSRLVQTRKELNMGIDSMQRDIYSKEVQIFKQIGSNGFRYHLVKDLEAPLEVRKGLEYYDSLKRIEDESKLLTKSEVESAKVEGDGVKEITPENLLQDGESNNLGVEDTVSVKTSRRFIAQRDELETVDKERARGNRYRDSVPPKYTEEQLERAIEKLEEHYYTSDVNNPDNLNLVSAISSAANNARTTRNILNSRMVTLKNVQRDQRKFIITKNQQAARSLACLIMFLIGAPIGAIIKKGGLGLPVIVSVIFFLVYYILNTTGDKWGKEDVVDPVFAVWMSNLFLFPVGLFFLRQARNDARLFEPDIYLSFLEKIKKPFQRKNKTQLEQA</sequence>
<feature type="transmembrane region" description="Helical" evidence="6">
    <location>
        <begin position="479"/>
        <end position="499"/>
    </location>
</feature>
<evidence type="ECO:0000256" key="2">
    <source>
        <dbReference type="ARBA" id="ARBA00022475"/>
    </source>
</evidence>
<keyword evidence="8" id="KW-1185">Reference proteome</keyword>
<keyword evidence="4 6" id="KW-1133">Transmembrane helix</keyword>
<dbReference type="EMBL" id="LRPC01000028">
    <property type="protein sequence ID" value="KYG73790.1"/>
    <property type="molecule type" value="Genomic_DNA"/>
</dbReference>
<organism evidence="7 8">
    <name type="scientific">Roseivirga spongicola</name>
    <dbReference type="NCBI Taxonomy" id="333140"/>
    <lineage>
        <taxon>Bacteria</taxon>
        <taxon>Pseudomonadati</taxon>
        <taxon>Bacteroidota</taxon>
        <taxon>Cytophagia</taxon>
        <taxon>Cytophagales</taxon>
        <taxon>Roseivirgaceae</taxon>
        <taxon>Roseivirga</taxon>
    </lineage>
</organism>
<accession>A0A150X509</accession>
<evidence type="ECO:0000256" key="3">
    <source>
        <dbReference type="ARBA" id="ARBA00022692"/>
    </source>
</evidence>